<keyword evidence="13" id="KW-1185">Reference proteome</keyword>
<evidence type="ECO:0000256" key="1">
    <source>
        <dbReference type="ARBA" id="ARBA00022475"/>
    </source>
</evidence>
<evidence type="ECO:0000313" key="11">
    <source>
        <dbReference type="EMBL" id="SBT24601.1"/>
    </source>
</evidence>
<dbReference type="OrthoDB" id="9777124at2"/>
<comment type="function">
    <text evidence="10">Catalyzes the transfer of an acyl group from acyl-phosphate (acyl-PO(4)) to glycerol-3-phosphate (G3P) to form lysophosphatidic acid (LPA). This enzyme utilizes acyl-phosphate as fatty acyl donor, but not acyl-CoA or acyl-ACP.</text>
</comment>
<dbReference type="Pfam" id="PF02660">
    <property type="entry name" value="G3P_acyltransf"/>
    <property type="match status" value="1"/>
</dbReference>
<evidence type="ECO:0000256" key="8">
    <source>
        <dbReference type="ARBA" id="ARBA00023209"/>
    </source>
</evidence>
<dbReference type="GO" id="GO:0008654">
    <property type="term" value="P:phospholipid biosynthetic process"/>
    <property type="evidence" value="ECO:0007669"/>
    <property type="project" value="UniProtKB-UniRule"/>
</dbReference>
<comment type="similarity">
    <text evidence="10">Belongs to the PlsY family.</text>
</comment>
<comment type="subunit">
    <text evidence="10">Probably interacts with PlsX.</text>
</comment>
<evidence type="ECO:0000313" key="12">
    <source>
        <dbReference type="EMBL" id="SOE49445.1"/>
    </source>
</evidence>
<organism evidence="11 13">
    <name type="scientific">Orrella dioscoreae</name>
    <dbReference type="NCBI Taxonomy" id="1851544"/>
    <lineage>
        <taxon>Bacteria</taxon>
        <taxon>Pseudomonadati</taxon>
        <taxon>Pseudomonadota</taxon>
        <taxon>Betaproteobacteria</taxon>
        <taxon>Burkholderiales</taxon>
        <taxon>Alcaligenaceae</taxon>
        <taxon>Orrella</taxon>
    </lineage>
</organism>
<evidence type="ECO:0000313" key="13">
    <source>
        <dbReference type="Proteomes" id="UP000078558"/>
    </source>
</evidence>
<evidence type="ECO:0000256" key="6">
    <source>
        <dbReference type="ARBA" id="ARBA00023098"/>
    </source>
</evidence>
<name>A0A1C3JZC3_9BURK</name>
<keyword evidence="3 10" id="KW-0808">Transferase</keyword>
<keyword evidence="4 10" id="KW-0812">Transmembrane</keyword>
<keyword evidence="11" id="KW-0012">Acyltransferase</keyword>
<dbReference type="EC" id="2.3.1.275" evidence="10"/>
<evidence type="ECO:0000256" key="2">
    <source>
        <dbReference type="ARBA" id="ARBA00022516"/>
    </source>
</evidence>
<dbReference type="GO" id="GO:0005886">
    <property type="term" value="C:plasma membrane"/>
    <property type="evidence" value="ECO:0007669"/>
    <property type="project" value="UniProtKB-SubCell"/>
</dbReference>
<dbReference type="AlphaFoldDB" id="A0A1C3JZC3"/>
<keyword evidence="5 10" id="KW-1133">Transmembrane helix</keyword>
<keyword evidence="7 10" id="KW-0472">Membrane</keyword>
<gene>
    <name evidence="10" type="primary">plsY</name>
    <name evidence="11" type="ORF">ODI_01721</name>
    <name evidence="12" type="ORF">ODI_R2081</name>
</gene>
<keyword evidence="6 10" id="KW-0443">Lipid metabolism</keyword>
<dbReference type="NCBIfam" id="TIGR00023">
    <property type="entry name" value="glycerol-3-phosphate 1-O-acyltransferase PlsY"/>
    <property type="match status" value="1"/>
</dbReference>
<feature type="transmembrane region" description="Helical" evidence="10">
    <location>
        <begin position="84"/>
        <end position="105"/>
    </location>
</feature>
<protein>
    <recommendedName>
        <fullName evidence="10">Glycerol-3-phosphate acyltransferase</fullName>
    </recommendedName>
    <alternativeName>
        <fullName evidence="10">Acyl-PO4 G3P acyltransferase</fullName>
    </alternativeName>
    <alternativeName>
        <fullName evidence="10">Acyl-phosphate--glycerol-3-phosphate acyltransferase</fullName>
    </alternativeName>
    <alternativeName>
        <fullName evidence="10">G3P acyltransferase</fullName>
        <shortName evidence="10">GPAT</shortName>
        <ecNumber evidence="10">2.3.1.275</ecNumber>
    </alternativeName>
    <alternativeName>
        <fullName evidence="10">Lysophosphatidic acid synthase</fullName>
        <shortName evidence="10">LPA synthase</shortName>
    </alternativeName>
</protein>
<evidence type="ECO:0000256" key="7">
    <source>
        <dbReference type="ARBA" id="ARBA00023136"/>
    </source>
</evidence>
<evidence type="ECO:0000256" key="4">
    <source>
        <dbReference type="ARBA" id="ARBA00022692"/>
    </source>
</evidence>
<dbReference type="STRING" id="1851544.ODI_01721"/>
<comment type="catalytic activity">
    <reaction evidence="10">
        <text>an acyl phosphate + sn-glycerol 3-phosphate = a 1-acyl-sn-glycero-3-phosphate + phosphate</text>
        <dbReference type="Rhea" id="RHEA:34075"/>
        <dbReference type="ChEBI" id="CHEBI:43474"/>
        <dbReference type="ChEBI" id="CHEBI:57597"/>
        <dbReference type="ChEBI" id="CHEBI:57970"/>
        <dbReference type="ChEBI" id="CHEBI:59918"/>
        <dbReference type="EC" id="2.3.1.275"/>
    </reaction>
</comment>
<keyword evidence="9 10" id="KW-1208">Phospholipid metabolism</keyword>
<dbReference type="InterPro" id="IPR003811">
    <property type="entry name" value="G3P_acylTferase_PlsY"/>
</dbReference>
<dbReference type="RefSeq" id="WP_067751031.1">
    <property type="nucleotide sequence ID" value="NZ_LT907988.1"/>
</dbReference>
<dbReference type="GO" id="GO:0043772">
    <property type="term" value="F:acyl-phosphate glycerol-3-phosphate acyltransferase activity"/>
    <property type="evidence" value="ECO:0007669"/>
    <property type="project" value="UniProtKB-UniRule"/>
</dbReference>
<comment type="subcellular location">
    <subcellularLocation>
        <location evidence="10">Cell membrane</location>
        <topology evidence="10">Multi-pass membrane protein</topology>
    </subcellularLocation>
</comment>
<dbReference type="UniPathway" id="UPA00085"/>
<comment type="pathway">
    <text evidence="10">Lipid metabolism; phospholipid metabolism.</text>
</comment>
<dbReference type="KEGG" id="odi:ODI_R2081"/>
<feature type="transmembrane region" description="Helical" evidence="10">
    <location>
        <begin position="173"/>
        <end position="191"/>
    </location>
</feature>
<feature type="transmembrane region" description="Helical" evidence="10">
    <location>
        <begin position="6"/>
        <end position="29"/>
    </location>
</feature>
<evidence type="ECO:0000256" key="10">
    <source>
        <dbReference type="HAMAP-Rule" id="MF_01043"/>
    </source>
</evidence>
<reference evidence="12 13" key="2">
    <citation type="submission" date="2017-08" db="EMBL/GenBank/DDBJ databases">
        <authorList>
            <person name="de Groot N.N."/>
        </authorList>
    </citation>
    <scope>NUCLEOTIDE SEQUENCE [LARGE SCALE GENOMIC DNA]</scope>
    <source>
        <strain evidence="12">Orrdi1</strain>
    </source>
</reference>
<dbReference type="EMBL" id="LT907988">
    <property type="protein sequence ID" value="SOE49445.1"/>
    <property type="molecule type" value="Genomic_DNA"/>
</dbReference>
<dbReference type="EMBL" id="FLRC01000010">
    <property type="protein sequence ID" value="SBT24601.1"/>
    <property type="molecule type" value="Genomic_DNA"/>
</dbReference>
<keyword evidence="1 10" id="KW-1003">Cell membrane</keyword>
<reference evidence="11 13" key="1">
    <citation type="submission" date="2016-06" db="EMBL/GenBank/DDBJ databases">
        <authorList>
            <person name="Kjaerup R.B."/>
            <person name="Dalgaard T.S."/>
            <person name="Juul-Madsen H.R."/>
        </authorList>
    </citation>
    <scope>NUCLEOTIDE SEQUENCE [LARGE SCALE GENOMIC DNA]</scope>
    <source>
        <strain evidence="11">Orrdi1</strain>
    </source>
</reference>
<evidence type="ECO:0000256" key="3">
    <source>
        <dbReference type="ARBA" id="ARBA00022679"/>
    </source>
</evidence>
<sequence length="217" mass="22665">MTTTDTLPLLLLVLAAAYLVGSVPFAVVVSRLMGLQDPRSYGSGNPGATNVLRTGNKLAAALTLVGDAAKGWLAVWAVETWGPAHGLGSVALALTALAVFLGHLYPVFLRFKGGKGVATALGVLLAIQPWLALATALTWLVVAVCFRYSSLAALVAALFAPVYYLFGSGIVWYAARPVAAAIAVIGLLLIWRHRGNISRLMDGTEGRIGGKKKDPQG</sequence>
<accession>A0A1C3JZC3</accession>
<keyword evidence="8 10" id="KW-0594">Phospholipid biosynthesis</keyword>
<evidence type="ECO:0000256" key="9">
    <source>
        <dbReference type="ARBA" id="ARBA00023264"/>
    </source>
</evidence>
<dbReference type="PANTHER" id="PTHR30309:SF0">
    <property type="entry name" value="GLYCEROL-3-PHOSPHATE ACYLTRANSFERASE-RELATED"/>
    <property type="match status" value="1"/>
</dbReference>
<dbReference type="Proteomes" id="UP000078558">
    <property type="component" value="Chromosome I"/>
</dbReference>
<proteinExistence type="inferred from homology"/>
<keyword evidence="2 10" id="KW-0444">Lipid biosynthesis</keyword>
<dbReference type="SMART" id="SM01207">
    <property type="entry name" value="G3P_acyltransf"/>
    <property type="match status" value="1"/>
</dbReference>
<dbReference type="PANTHER" id="PTHR30309">
    <property type="entry name" value="INNER MEMBRANE PROTEIN YGIH"/>
    <property type="match status" value="1"/>
</dbReference>
<dbReference type="HAMAP" id="MF_01043">
    <property type="entry name" value="PlsY"/>
    <property type="match status" value="1"/>
</dbReference>
<feature type="transmembrane region" description="Helical" evidence="10">
    <location>
        <begin position="117"/>
        <end position="142"/>
    </location>
</feature>
<evidence type="ECO:0000256" key="5">
    <source>
        <dbReference type="ARBA" id="ARBA00022989"/>
    </source>
</evidence>